<dbReference type="Gene3D" id="2.40.30.10">
    <property type="entry name" value="Translation factors"/>
    <property type="match status" value="1"/>
</dbReference>
<dbReference type="InterPro" id="IPR008333">
    <property type="entry name" value="Cbr1-like_FAD-bd_dom"/>
</dbReference>
<dbReference type="InterPro" id="IPR001433">
    <property type="entry name" value="OxRdtase_FAD/NAD-bd"/>
</dbReference>
<keyword evidence="2" id="KW-0479">Metal-binding</keyword>
<dbReference type="Gene3D" id="3.40.50.80">
    <property type="entry name" value="Nucleotide-binding domain of ferredoxin-NADP reductase (FNR) module"/>
    <property type="match status" value="1"/>
</dbReference>
<dbReference type="InterPro" id="IPR050415">
    <property type="entry name" value="MRET"/>
</dbReference>
<dbReference type="InterPro" id="IPR017927">
    <property type="entry name" value="FAD-bd_FR_type"/>
</dbReference>
<dbReference type="PRINTS" id="PR00406">
    <property type="entry name" value="CYTB5RDTASE"/>
</dbReference>
<dbReference type="InterPro" id="IPR017938">
    <property type="entry name" value="Riboflavin_synthase-like_b-brl"/>
</dbReference>
<comment type="cofactor">
    <cofactor evidence="1">
        <name>FAD</name>
        <dbReference type="ChEBI" id="CHEBI:57692"/>
    </cofactor>
</comment>
<evidence type="ECO:0000256" key="3">
    <source>
        <dbReference type="ARBA" id="ARBA00023014"/>
    </source>
</evidence>
<dbReference type="Proteomes" id="UP000032503">
    <property type="component" value="Unassembled WGS sequence"/>
</dbReference>
<keyword evidence="6" id="KW-1185">Reference proteome</keyword>
<evidence type="ECO:0000259" key="4">
    <source>
        <dbReference type="PROSITE" id="PS51384"/>
    </source>
</evidence>
<keyword evidence="3" id="KW-0411">Iron-sulfur</keyword>
<dbReference type="PANTHER" id="PTHR47354">
    <property type="entry name" value="NADH OXIDOREDUCTASE HCR"/>
    <property type="match status" value="1"/>
</dbReference>
<sequence length="243" mass="26204">MVVAIVAGWLVGTVARAMRVTPQGRILVLDVPEWPGNLAGQHLDLRLTAEDGYQAVRSYSIASFGEGTSVELAVDMLPDGEVSPYLVEDVEPGDMLEVRGPLGNFFVWRDSQTEPVQLIAGGSGIVPLVSIARAHRAAASTAKFRMLYSVRAPEDAYYASELAELVDDSFALDWVYTRTAPEGFARTAGRITRADIEASTLPVADNPLVYVCGPTGFVEAVARILVDLGHPAERIKTERFGGK</sequence>
<dbReference type="Pfam" id="PF00970">
    <property type="entry name" value="FAD_binding_6"/>
    <property type="match status" value="1"/>
</dbReference>
<evidence type="ECO:0000313" key="6">
    <source>
        <dbReference type="Proteomes" id="UP000032503"/>
    </source>
</evidence>
<gene>
    <name evidence="5" type="ORF">TZ00_03760</name>
</gene>
<dbReference type="SUPFAM" id="SSF52343">
    <property type="entry name" value="Ferredoxin reductase-like, C-terminal NADP-linked domain"/>
    <property type="match status" value="1"/>
</dbReference>
<evidence type="ECO:0000256" key="2">
    <source>
        <dbReference type="ARBA" id="ARBA00022714"/>
    </source>
</evidence>
<protein>
    <submittedName>
        <fullName evidence="5">Oxidoreductase</fullName>
    </submittedName>
</protein>
<dbReference type="PANTHER" id="PTHR47354:SF5">
    <property type="entry name" value="PROTEIN RFBI"/>
    <property type="match status" value="1"/>
</dbReference>
<dbReference type="Pfam" id="PF00175">
    <property type="entry name" value="NAD_binding_1"/>
    <property type="match status" value="1"/>
</dbReference>
<evidence type="ECO:0000313" key="5">
    <source>
        <dbReference type="EMBL" id="KJC65245.1"/>
    </source>
</evidence>
<keyword evidence="2" id="KW-0408">Iron</keyword>
<dbReference type="PRINTS" id="PR00371">
    <property type="entry name" value="FPNCR"/>
</dbReference>
<comment type="caution">
    <text evidence="5">The sequence shown here is derived from an EMBL/GenBank/DDBJ whole genome shotgun (WGS) entry which is preliminary data.</text>
</comment>
<dbReference type="EMBL" id="JYFC01000002">
    <property type="protein sequence ID" value="KJC65245.1"/>
    <property type="molecule type" value="Genomic_DNA"/>
</dbReference>
<dbReference type="PROSITE" id="PS51384">
    <property type="entry name" value="FAD_FR"/>
    <property type="match status" value="1"/>
</dbReference>
<dbReference type="SUPFAM" id="SSF63380">
    <property type="entry name" value="Riboflavin synthase domain-like"/>
    <property type="match status" value="1"/>
</dbReference>
<dbReference type="CDD" id="cd06217">
    <property type="entry name" value="FNR_iron_sulfur_binding_3"/>
    <property type="match status" value="1"/>
</dbReference>
<reference evidence="5 6" key="1">
    <citation type="journal article" date="2001" name="Int. J. Syst. Evol. Microbiol.">
        <title>Agreia bicolorata gen. nov., sp. nov., to accommodate actinobacteria isolated from narrow reed grass infected by the nematode Heteroanguina graminophila.</title>
        <authorList>
            <person name="Evtushenko L.I."/>
            <person name="Dorofeeva L.V."/>
            <person name="Dobrovolskaya T.G."/>
            <person name="Streshinskaya G.M."/>
            <person name="Subbotin S.A."/>
            <person name="Tiedje J.M."/>
        </authorList>
    </citation>
    <scope>NUCLEOTIDE SEQUENCE [LARGE SCALE GENOMIC DNA]</scope>
    <source>
        <strain evidence="5 6">VKM Ac-1804</strain>
    </source>
</reference>
<dbReference type="InterPro" id="IPR039261">
    <property type="entry name" value="FNR_nucleotide-bd"/>
</dbReference>
<accession>A0ABR5CI38</accession>
<organism evidence="5 6">
    <name type="scientific">Agreia bicolorata</name>
    <dbReference type="NCBI Taxonomy" id="110935"/>
    <lineage>
        <taxon>Bacteria</taxon>
        <taxon>Bacillati</taxon>
        <taxon>Actinomycetota</taxon>
        <taxon>Actinomycetes</taxon>
        <taxon>Micrococcales</taxon>
        <taxon>Microbacteriaceae</taxon>
        <taxon>Agreia</taxon>
    </lineage>
</organism>
<feature type="domain" description="FAD-binding FR-type" evidence="4">
    <location>
        <begin position="7"/>
        <end position="108"/>
    </location>
</feature>
<keyword evidence="2" id="KW-0001">2Fe-2S</keyword>
<name>A0ABR5CI38_9MICO</name>
<dbReference type="InterPro" id="IPR001709">
    <property type="entry name" value="Flavoprot_Pyr_Nucl_cyt_Rdtase"/>
</dbReference>
<evidence type="ECO:0000256" key="1">
    <source>
        <dbReference type="ARBA" id="ARBA00001974"/>
    </source>
</evidence>
<proteinExistence type="predicted"/>